<dbReference type="Pfam" id="PF14249">
    <property type="entry name" value="Tocopherol_cycl"/>
    <property type="match status" value="1"/>
</dbReference>
<dbReference type="EMBL" id="FNID01000044">
    <property type="protein sequence ID" value="SDN98413.1"/>
    <property type="molecule type" value="Genomic_DNA"/>
</dbReference>
<name>A0A1H0FUT4_9FIRM</name>
<dbReference type="AlphaFoldDB" id="A0A1H0FUT4"/>
<dbReference type="GO" id="GO:0009976">
    <property type="term" value="F:tocopherol cyclase activity"/>
    <property type="evidence" value="ECO:0007669"/>
    <property type="project" value="InterPro"/>
</dbReference>
<protein>
    <submittedName>
        <fullName evidence="1">Tocopherol cyclase</fullName>
    </submittedName>
</protein>
<dbReference type="STRING" id="258515.SAMN05192585_1444"/>
<evidence type="ECO:0000313" key="2">
    <source>
        <dbReference type="Proteomes" id="UP000199182"/>
    </source>
</evidence>
<keyword evidence="2" id="KW-1185">Reference proteome</keyword>
<dbReference type="PANTHER" id="PTHR35309">
    <property type="match status" value="1"/>
</dbReference>
<accession>A0A1H0FUT4</accession>
<dbReference type="InterPro" id="IPR025893">
    <property type="entry name" value="Tocopherol_cyclase"/>
</dbReference>
<dbReference type="PANTHER" id="PTHR35309:SF4">
    <property type="entry name" value="TOCOPHEROL CYCLASE"/>
    <property type="match status" value="1"/>
</dbReference>
<dbReference type="Proteomes" id="UP000199182">
    <property type="component" value="Unassembled WGS sequence"/>
</dbReference>
<reference evidence="1 2" key="1">
    <citation type="submission" date="2016-10" db="EMBL/GenBank/DDBJ databases">
        <authorList>
            <person name="de Groot N.N."/>
        </authorList>
    </citation>
    <scope>NUCLEOTIDE SEQUENCE [LARGE SCALE GENOMIC DNA]</scope>
    <source>
        <strain evidence="1 2">CGMCC 1.5012</strain>
    </source>
</reference>
<evidence type="ECO:0000313" key="1">
    <source>
        <dbReference type="EMBL" id="SDN98413.1"/>
    </source>
</evidence>
<dbReference type="RefSeq" id="WP_162840441.1">
    <property type="nucleotide sequence ID" value="NZ_FNID01000044.1"/>
</dbReference>
<dbReference type="SUPFAM" id="SSF159245">
    <property type="entry name" value="AttH-like"/>
    <property type="match status" value="1"/>
</dbReference>
<organism evidence="1 2">
    <name type="scientific">Acetanaerobacterium elongatum</name>
    <dbReference type="NCBI Taxonomy" id="258515"/>
    <lineage>
        <taxon>Bacteria</taxon>
        <taxon>Bacillati</taxon>
        <taxon>Bacillota</taxon>
        <taxon>Clostridia</taxon>
        <taxon>Eubacteriales</taxon>
        <taxon>Oscillospiraceae</taxon>
        <taxon>Acetanaerobacterium</taxon>
    </lineage>
</organism>
<sequence length="297" mass="32876">MNNYHGIGKNSNFFEGWYIRLVGEDGVLSFIPGISIGEHGKKQAFIQVLSAEKSSFVPYPASSFACAMHDPAIRVGDCLFTEKGAGVNIHTKAVDCEGLVRYGPLTPLQYDIMGPFCLLPIMQCCHQVISMRHSLSGNIKINGRLMCFDGGVGYIEKDWGSSFPSSYLWLQSNRFDSPYFCSVMASVAKVPFCGFSFLGCICAVRYGDTEYRLATYNGARVLRWDEHGLMIKQGELLLIADVKSSSANTLKAPVLGSMSRIIRENTCCSVQFRLFVGNVQLFDLMGDHAGFEYVPEQ</sequence>
<gene>
    <name evidence="1" type="ORF">SAMN05192585_1444</name>
</gene>
<proteinExistence type="predicted"/>